<dbReference type="InParanoid" id="E9DTK6"/>
<protein>
    <submittedName>
        <fullName evidence="2">Pre-mRNA-splicing factor 38B</fullName>
    </submittedName>
</protein>
<dbReference type="STRING" id="655827.E9DTK6"/>
<name>E9DTK6_METAQ</name>
<dbReference type="AlphaFoldDB" id="E9DTK6"/>
<feature type="region of interest" description="Disordered" evidence="1">
    <location>
        <begin position="125"/>
        <end position="334"/>
    </location>
</feature>
<dbReference type="KEGG" id="maw:19245155"/>
<feature type="region of interest" description="Disordered" evidence="1">
    <location>
        <begin position="409"/>
        <end position="434"/>
    </location>
</feature>
<dbReference type="PANTHER" id="PTHR40132:SF1">
    <property type="entry name" value="PRE-MRNA-SPLICING FACTOR 38B"/>
    <property type="match status" value="1"/>
</dbReference>
<dbReference type="OrthoDB" id="2431475at2759"/>
<dbReference type="GeneID" id="19245155"/>
<keyword evidence="3" id="KW-1185">Reference proteome</keyword>
<dbReference type="EMBL" id="GL698472">
    <property type="protein sequence ID" value="EFY93061.1"/>
    <property type="molecule type" value="Genomic_DNA"/>
</dbReference>
<sequence>MAPRPTPPPPLSFVPCADTASHFRAGFGLLFLVQFWSIVQMSNHELLTDDYVAGLLAQDAKDCSLKYSAMGMEAFRDNKKPSAMPKPNTRFLRHIIKDTDTHNKALLAKEAAESKARLKDLEHAEEIKRRKTNPNAKDIRRRQMGDIHAILGGRTRRRGNDDDSGRSTRRDKDDGKDRRERKTGNRSDDLRGREHNDRRYGRLSERDYTDDDAESGSDDRKRSRRSKHHASSDQNESRHRHGRSRRDGRSKSPRRHRSSCSPDHRKRSRRQRSHHRSRSRDSSRSRSKKKPSPPPAPDEDSDPLEDLIGPAPPPKFRGRGTIGGAAELDRRFSESYDPRLDLQMDEDEEDAWDDALESFRDRQKLRLHQQQRMKDAGFTEEEIQRAEGTAGKTGEHVVWSKAGERREWDKGKGLGLDGVDEDDKHPPTLFSEDY</sequence>
<feature type="compositionally biased region" description="Basic residues" evidence="1">
    <location>
        <begin position="251"/>
        <end position="278"/>
    </location>
</feature>
<dbReference type="Proteomes" id="UP000002499">
    <property type="component" value="Unassembled WGS sequence"/>
</dbReference>
<proteinExistence type="predicted"/>
<dbReference type="eggNOG" id="ENOG502S8IJ">
    <property type="taxonomic scope" value="Eukaryota"/>
</dbReference>
<feature type="compositionally biased region" description="Basic and acidic residues" evidence="1">
    <location>
        <begin position="158"/>
        <end position="207"/>
    </location>
</feature>
<accession>E9DTK6</accession>
<evidence type="ECO:0000313" key="3">
    <source>
        <dbReference type="Proteomes" id="UP000002499"/>
    </source>
</evidence>
<organism evidence="3">
    <name type="scientific">Metarhizium acridum (strain CQMa 102)</name>
    <dbReference type="NCBI Taxonomy" id="655827"/>
    <lineage>
        <taxon>Eukaryota</taxon>
        <taxon>Fungi</taxon>
        <taxon>Dikarya</taxon>
        <taxon>Ascomycota</taxon>
        <taxon>Pezizomycotina</taxon>
        <taxon>Sordariomycetes</taxon>
        <taxon>Hypocreomycetidae</taxon>
        <taxon>Hypocreales</taxon>
        <taxon>Clavicipitaceae</taxon>
        <taxon>Metarhizium</taxon>
    </lineage>
</organism>
<dbReference type="PANTHER" id="PTHR40132">
    <property type="entry name" value="PRE-MRNA-SPLICING FACTOR 38B"/>
    <property type="match status" value="1"/>
</dbReference>
<evidence type="ECO:0000256" key="1">
    <source>
        <dbReference type="SAM" id="MobiDB-lite"/>
    </source>
</evidence>
<evidence type="ECO:0000313" key="2">
    <source>
        <dbReference type="EMBL" id="EFY93061.1"/>
    </source>
</evidence>
<reference evidence="2 3" key="1">
    <citation type="journal article" date="2011" name="PLoS Genet.">
        <title>Genome sequencing and comparative transcriptomics of the model entomopathogenic fungi Metarhizium anisopliae and M. acridum.</title>
        <authorList>
            <person name="Gao Q."/>
            <person name="Jin K."/>
            <person name="Ying S.H."/>
            <person name="Zhang Y."/>
            <person name="Xiao G."/>
            <person name="Shang Y."/>
            <person name="Duan Z."/>
            <person name="Hu X."/>
            <person name="Xie X.Q."/>
            <person name="Zhou G."/>
            <person name="Peng G."/>
            <person name="Luo Z."/>
            <person name="Huang W."/>
            <person name="Wang B."/>
            <person name="Fang W."/>
            <person name="Wang S."/>
            <person name="Zhong Y."/>
            <person name="Ma L.J."/>
            <person name="St Leger R.J."/>
            <person name="Zhao G.P."/>
            <person name="Pei Y."/>
            <person name="Feng M.G."/>
            <person name="Xia Y."/>
            <person name="Wang C."/>
        </authorList>
    </citation>
    <scope>NUCLEOTIDE SEQUENCE [LARGE SCALE GENOMIC DNA]</scope>
    <source>
        <strain evidence="2 3">CQMa 102</strain>
    </source>
</reference>
<dbReference type="OMA" id="ETDNHNT"/>
<gene>
    <name evidence="2" type="ORF">MAC_00844</name>
</gene>
<dbReference type="HOGENOM" id="CLU_038073_1_0_1"/>